<dbReference type="PANTHER" id="PTHR42760">
    <property type="entry name" value="SHORT-CHAIN DEHYDROGENASES/REDUCTASES FAMILY MEMBER"/>
    <property type="match status" value="1"/>
</dbReference>
<evidence type="ECO:0000256" key="1">
    <source>
        <dbReference type="ARBA" id="ARBA00006484"/>
    </source>
</evidence>
<dbReference type="CDD" id="cd05233">
    <property type="entry name" value="SDR_c"/>
    <property type="match status" value="1"/>
</dbReference>
<dbReference type="Pfam" id="PF13561">
    <property type="entry name" value="adh_short_C2"/>
    <property type="match status" value="1"/>
</dbReference>
<dbReference type="AlphaFoldDB" id="A0A498RB24"/>
<dbReference type="NCBIfam" id="NF005395">
    <property type="entry name" value="PRK06940.1"/>
    <property type="match status" value="1"/>
</dbReference>
<dbReference type="OrthoDB" id="9803333at2"/>
<comment type="similarity">
    <text evidence="1">Belongs to the short-chain dehydrogenases/reductases (SDR) family.</text>
</comment>
<accession>A0A498RB24</accession>
<dbReference type="Proteomes" id="UP000277811">
    <property type="component" value="Unassembled WGS sequence"/>
</dbReference>
<dbReference type="Gene3D" id="3.40.50.720">
    <property type="entry name" value="NAD(P)-binding Rossmann-like Domain"/>
    <property type="match status" value="1"/>
</dbReference>
<dbReference type="RefSeq" id="WP_122629500.1">
    <property type="nucleotide sequence ID" value="NZ_UPPP01000094.1"/>
</dbReference>
<dbReference type="SUPFAM" id="SSF51735">
    <property type="entry name" value="NAD(P)-binding Rossmann-fold domains"/>
    <property type="match status" value="1"/>
</dbReference>
<dbReference type="GO" id="GO:0016616">
    <property type="term" value="F:oxidoreductase activity, acting on the CH-OH group of donors, NAD or NADP as acceptor"/>
    <property type="evidence" value="ECO:0007669"/>
    <property type="project" value="TreeGrafter"/>
</dbReference>
<dbReference type="Pfam" id="PF00106">
    <property type="entry name" value="adh_short"/>
    <property type="match status" value="1"/>
</dbReference>
<keyword evidence="3" id="KW-1185">Reference proteome</keyword>
<evidence type="ECO:0000313" key="3">
    <source>
        <dbReference type="Proteomes" id="UP000277811"/>
    </source>
</evidence>
<evidence type="ECO:0000313" key="2">
    <source>
        <dbReference type="EMBL" id="VBB08631.1"/>
    </source>
</evidence>
<dbReference type="InterPro" id="IPR002347">
    <property type="entry name" value="SDR_fam"/>
</dbReference>
<dbReference type="PRINTS" id="PR00081">
    <property type="entry name" value="GDHRDH"/>
</dbReference>
<organism evidence="2 3">
    <name type="scientific">Lucifera butyrica</name>
    <dbReference type="NCBI Taxonomy" id="1351585"/>
    <lineage>
        <taxon>Bacteria</taxon>
        <taxon>Bacillati</taxon>
        <taxon>Bacillota</taxon>
        <taxon>Negativicutes</taxon>
        <taxon>Veillonellales</taxon>
        <taxon>Veillonellaceae</taxon>
        <taxon>Lucifera</taxon>
    </lineage>
</organism>
<sequence>MSKKEKDVVVLVGAGSIGQAIARRVGAGRHVVLADLHQENADAAAKVFVDAGFEVSTISVDISSRESILKLIGHAQEYGPITNLINAAGVSPSQASVPVILKVDLYGTAMLLEEFSKVIADGGSGIIISSQSGHRLGALSEAENMQLATTPTEELLELPFIKDITDTLKAYQYSKRCNVLRVMYEATRWGKRGATINSISPGVIITPLANDELNGPRGEGYRKMLSLCPAGRAGTPDEVGELAEFLMSKRGRFITGADYLIDGGTTASYWYGDLQYLKETH</sequence>
<proteinExistence type="inferred from homology"/>
<protein>
    <submittedName>
        <fullName evidence="2">Short-chain dehydrogenase/reductase sdr</fullName>
    </submittedName>
</protein>
<reference evidence="2 3" key="1">
    <citation type="submission" date="2018-06" db="EMBL/GenBank/DDBJ databases">
        <authorList>
            <person name="Strepis N."/>
        </authorList>
    </citation>
    <scope>NUCLEOTIDE SEQUENCE [LARGE SCALE GENOMIC DNA]</scope>
    <source>
        <strain evidence="2">LUCI</strain>
    </source>
</reference>
<dbReference type="EMBL" id="UPPP01000094">
    <property type="protein sequence ID" value="VBB08631.1"/>
    <property type="molecule type" value="Genomic_DNA"/>
</dbReference>
<dbReference type="InterPro" id="IPR036291">
    <property type="entry name" value="NAD(P)-bd_dom_sf"/>
</dbReference>
<gene>
    <name evidence="2" type="ORF">LUCI_3909</name>
</gene>
<name>A0A498RB24_9FIRM</name>